<proteinExistence type="predicted"/>
<dbReference type="Proteomes" id="UP000054279">
    <property type="component" value="Unassembled WGS sequence"/>
</dbReference>
<dbReference type="EMBL" id="KN837249">
    <property type="protein sequence ID" value="KIJ31043.1"/>
    <property type="molecule type" value="Genomic_DNA"/>
</dbReference>
<evidence type="ECO:0000313" key="1">
    <source>
        <dbReference type="EMBL" id="KIJ31043.1"/>
    </source>
</evidence>
<feature type="non-terminal residue" evidence="1">
    <location>
        <position position="56"/>
    </location>
</feature>
<dbReference type="HOGENOM" id="CLU_3020113_0_0_1"/>
<keyword evidence="2" id="KW-1185">Reference proteome</keyword>
<evidence type="ECO:0000313" key="2">
    <source>
        <dbReference type="Proteomes" id="UP000054279"/>
    </source>
</evidence>
<reference evidence="1 2" key="1">
    <citation type="submission" date="2014-06" db="EMBL/GenBank/DDBJ databases">
        <title>Evolutionary Origins and Diversification of the Mycorrhizal Mutualists.</title>
        <authorList>
            <consortium name="DOE Joint Genome Institute"/>
            <consortium name="Mycorrhizal Genomics Consortium"/>
            <person name="Kohler A."/>
            <person name="Kuo A."/>
            <person name="Nagy L.G."/>
            <person name="Floudas D."/>
            <person name="Copeland A."/>
            <person name="Barry K.W."/>
            <person name="Cichocki N."/>
            <person name="Veneault-Fourrey C."/>
            <person name="LaButti K."/>
            <person name="Lindquist E.A."/>
            <person name="Lipzen A."/>
            <person name="Lundell T."/>
            <person name="Morin E."/>
            <person name="Murat C."/>
            <person name="Riley R."/>
            <person name="Ohm R."/>
            <person name="Sun H."/>
            <person name="Tunlid A."/>
            <person name="Henrissat B."/>
            <person name="Grigoriev I.V."/>
            <person name="Hibbett D.S."/>
            <person name="Martin F."/>
        </authorList>
    </citation>
    <scope>NUCLEOTIDE SEQUENCE [LARGE SCALE GENOMIC DNA]</scope>
    <source>
        <strain evidence="1 2">SS14</strain>
    </source>
</reference>
<sequence>LRIHKEWSGDEYDKLKRIGFSIYGVQDVWSGKWLGLWVIPDNRLKDIVAYLWQSLV</sequence>
<dbReference type="AlphaFoldDB" id="A0A0C9TM62"/>
<dbReference type="OrthoDB" id="5392716at2759"/>
<accession>A0A0C9TM62</accession>
<gene>
    <name evidence="1" type="ORF">M422DRAFT_79754</name>
</gene>
<feature type="non-terminal residue" evidence="1">
    <location>
        <position position="1"/>
    </location>
</feature>
<name>A0A0C9TM62_SPHS4</name>
<organism evidence="1 2">
    <name type="scientific">Sphaerobolus stellatus (strain SS14)</name>
    <dbReference type="NCBI Taxonomy" id="990650"/>
    <lineage>
        <taxon>Eukaryota</taxon>
        <taxon>Fungi</taxon>
        <taxon>Dikarya</taxon>
        <taxon>Basidiomycota</taxon>
        <taxon>Agaricomycotina</taxon>
        <taxon>Agaricomycetes</taxon>
        <taxon>Phallomycetidae</taxon>
        <taxon>Geastrales</taxon>
        <taxon>Sphaerobolaceae</taxon>
        <taxon>Sphaerobolus</taxon>
    </lineage>
</organism>
<protein>
    <submittedName>
        <fullName evidence="1">Uncharacterized protein</fullName>
    </submittedName>
</protein>